<dbReference type="GO" id="GO:0003723">
    <property type="term" value="F:RNA binding"/>
    <property type="evidence" value="ECO:0007669"/>
    <property type="project" value="UniProtKB-KW"/>
</dbReference>
<proteinExistence type="predicted"/>
<dbReference type="CDD" id="cd00165">
    <property type="entry name" value="S4"/>
    <property type="match status" value="1"/>
</dbReference>
<reference evidence="3" key="1">
    <citation type="submission" date="2014-09" db="EMBL/GenBank/DDBJ databases">
        <authorList>
            <person name="Gomez-Valero L."/>
        </authorList>
    </citation>
    <scope>NUCLEOTIDE SEQUENCE [LARGE SCALE GENOMIC DNA]</scope>
    <source>
        <strain evidence="3">ATCC700992</strain>
    </source>
</reference>
<sequence>MKDVFINKDHVELFKILKFEGIASSGAEAKEMIAAGTVLVNGVIEKQKRKKMVSGDTIELKGEIFRLKLSAN</sequence>
<dbReference type="STRING" id="1212491.LFA_0513"/>
<evidence type="ECO:0000313" key="2">
    <source>
        <dbReference type="EMBL" id="CEG55971.1"/>
    </source>
</evidence>
<dbReference type="Pfam" id="PF13275">
    <property type="entry name" value="S4_2"/>
    <property type="match status" value="1"/>
</dbReference>
<keyword evidence="1" id="KW-0694">RNA-binding</keyword>
<evidence type="ECO:0000313" key="3">
    <source>
        <dbReference type="Proteomes" id="UP000032430"/>
    </source>
</evidence>
<dbReference type="KEGG" id="lfa:LFA_0513"/>
<dbReference type="PROSITE" id="PS50889">
    <property type="entry name" value="S4"/>
    <property type="match status" value="1"/>
</dbReference>
<dbReference type="Gene3D" id="3.10.290.10">
    <property type="entry name" value="RNA-binding S4 domain"/>
    <property type="match status" value="1"/>
</dbReference>
<name>A0A098G1W4_9GAMM</name>
<gene>
    <name evidence="2" type="primary">ybcJ</name>
    <name evidence="2" type="ORF">LFA_0513</name>
</gene>
<dbReference type="OrthoDB" id="9802835at2"/>
<dbReference type="HOGENOM" id="CLU_127162_1_3_6"/>
<protein>
    <submittedName>
        <fullName evidence="2">Putative RNA-binding protein</fullName>
    </submittedName>
</protein>
<dbReference type="EMBL" id="LN614827">
    <property type="protein sequence ID" value="CEG55971.1"/>
    <property type="molecule type" value="Genomic_DNA"/>
</dbReference>
<dbReference type="RefSeq" id="WP_045094743.1">
    <property type="nucleotide sequence ID" value="NZ_LN614827.1"/>
</dbReference>
<dbReference type="Proteomes" id="UP000032430">
    <property type="component" value="Chromosome I"/>
</dbReference>
<accession>A0A098G1W4</accession>
<dbReference type="InterPro" id="IPR036986">
    <property type="entry name" value="S4_RNA-bd_sf"/>
</dbReference>
<organism evidence="2 3">
    <name type="scientific">Legionella fallonii LLAP-10</name>
    <dbReference type="NCBI Taxonomy" id="1212491"/>
    <lineage>
        <taxon>Bacteria</taxon>
        <taxon>Pseudomonadati</taxon>
        <taxon>Pseudomonadota</taxon>
        <taxon>Gammaproteobacteria</taxon>
        <taxon>Legionellales</taxon>
        <taxon>Legionellaceae</taxon>
        <taxon>Legionella</taxon>
    </lineage>
</organism>
<evidence type="ECO:0000256" key="1">
    <source>
        <dbReference type="PROSITE-ProRule" id="PRU00182"/>
    </source>
</evidence>
<keyword evidence="3" id="KW-1185">Reference proteome</keyword>
<dbReference type="SUPFAM" id="SSF55174">
    <property type="entry name" value="Alpha-L RNA-binding motif"/>
    <property type="match status" value="1"/>
</dbReference>
<dbReference type="AlphaFoldDB" id="A0A098G1W4"/>